<gene>
    <name evidence="3" type="ORF">ILEXP_LOCUS3053</name>
</gene>
<evidence type="ECO:0000313" key="4">
    <source>
        <dbReference type="Proteomes" id="UP001642360"/>
    </source>
</evidence>
<dbReference type="Proteomes" id="UP001642360">
    <property type="component" value="Unassembled WGS sequence"/>
</dbReference>
<feature type="region of interest" description="Disordered" evidence="1">
    <location>
        <begin position="1"/>
        <end position="20"/>
    </location>
</feature>
<evidence type="ECO:0000256" key="2">
    <source>
        <dbReference type="SAM" id="Phobius"/>
    </source>
</evidence>
<keyword evidence="2" id="KW-0812">Transmembrane</keyword>
<evidence type="ECO:0000256" key="1">
    <source>
        <dbReference type="SAM" id="MobiDB-lite"/>
    </source>
</evidence>
<protein>
    <submittedName>
        <fullName evidence="3">Uncharacterized protein</fullName>
    </submittedName>
</protein>
<accession>A0ABC8QTM0</accession>
<keyword evidence="2" id="KW-0472">Membrane</keyword>
<sequence length="89" mass="9611">MGTEETGVIRPSDAAAQPPRLTPAEFKGKECSPLHTMLALLLWLGAIHFNVIIFFAAFVFLPLPKAMAFVPISPYSGSGFIGDIYVDSN</sequence>
<organism evidence="3 4">
    <name type="scientific">Ilex paraguariensis</name>
    <name type="common">yerba mate</name>
    <dbReference type="NCBI Taxonomy" id="185542"/>
    <lineage>
        <taxon>Eukaryota</taxon>
        <taxon>Viridiplantae</taxon>
        <taxon>Streptophyta</taxon>
        <taxon>Embryophyta</taxon>
        <taxon>Tracheophyta</taxon>
        <taxon>Spermatophyta</taxon>
        <taxon>Magnoliopsida</taxon>
        <taxon>eudicotyledons</taxon>
        <taxon>Gunneridae</taxon>
        <taxon>Pentapetalae</taxon>
        <taxon>asterids</taxon>
        <taxon>campanulids</taxon>
        <taxon>Aquifoliales</taxon>
        <taxon>Aquifoliaceae</taxon>
        <taxon>Ilex</taxon>
    </lineage>
</organism>
<comment type="caution">
    <text evidence="3">The sequence shown here is derived from an EMBL/GenBank/DDBJ whole genome shotgun (WGS) entry which is preliminary data.</text>
</comment>
<reference evidence="3 4" key="1">
    <citation type="submission" date="2024-02" db="EMBL/GenBank/DDBJ databases">
        <authorList>
            <person name="Vignale AGUSTIN F."/>
            <person name="Sosa J E."/>
            <person name="Modenutti C."/>
        </authorList>
    </citation>
    <scope>NUCLEOTIDE SEQUENCE [LARGE SCALE GENOMIC DNA]</scope>
</reference>
<feature type="transmembrane region" description="Helical" evidence="2">
    <location>
        <begin position="40"/>
        <end position="63"/>
    </location>
</feature>
<name>A0ABC8QTM0_9AQUA</name>
<proteinExistence type="predicted"/>
<dbReference type="EMBL" id="CAUOFW020000734">
    <property type="protein sequence ID" value="CAK9136079.1"/>
    <property type="molecule type" value="Genomic_DNA"/>
</dbReference>
<keyword evidence="2" id="KW-1133">Transmembrane helix</keyword>
<dbReference type="AlphaFoldDB" id="A0ABC8QTM0"/>
<keyword evidence="4" id="KW-1185">Reference proteome</keyword>
<evidence type="ECO:0000313" key="3">
    <source>
        <dbReference type="EMBL" id="CAK9136079.1"/>
    </source>
</evidence>